<dbReference type="PANTHER" id="PTHR12196">
    <property type="entry name" value="DOMAIN OF UNKNOWN FUNCTION 71 DUF71 -CONTAINING PROTEIN"/>
    <property type="match status" value="1"/>
</dbReference>
<dbReference type="Proteomes" id="UP000279236">
    <property type="component" value="Unassembled WGS sequence"/>
</dbReference>
<evidence type="ECO:0000256" key="10">
    <source>
        <dbReference type="SAM" id="MobiDB-lite"/>
    </source>
</evidence>
<keyword evidence="6" id="KW-0067">ATP-binding</keyword>
<dbReference type="FunFam" id="3.90.1490.10:FF:000001">
    <property type="entry name" value="Diphthine--ammonia ligase"/>
    <property type="match status" value="1"/>
</dbReference>
<keyword evidence="13" id="KW-1185">Reference proteome</keyword>
<keyword evidence="5" id="KW-0547">Nucleotide-binding</keyword>
<comment type="catalytic activity">
    <reaction evidence="9">
        <text>diphthine-[translation elongation factor 2] + NH4(+) + ATP = diphthamide-[translation elongation factor 2] + AMP + diphosphate + H(+)</text>
        <dbReference type="Rhea" id="RHEA:19753"/>
        <dbReference type="Rhea" id="RHEA-COMP:10172"/>
        <dbReference type="Rhea" id="RHEA-COMP:10174"/>
        <dbReference type="ChEBI" id="CHEBI:15378"/>
        <dbReference type="ChEBI" id="CHEBI:16692"/>
        <dbReference type="ChEBI" id="CHEBI:28938"/>
        <dbReference type="ChEBI" id="CHEBI:30616"/>
        <dbReference type="ChEBI" id="CHEBI:33019"/>
        <dbReference type="ChEBI" id="CHEBI:82696"/>
        <dbReference type="ChEBI" id="CHEBI:456215"/>
        <dbReference type="EC" id="6.3.1.14"/>
    </reaction>
</comment>
<feature type="region of interest" description="Disordered" evidence="10">
    <location>
        <begin position="596"/>
        <end position="617"/>
    </location>
</feature>
<dbReference type="InterPro" id="IPR035959">
    <property type="entry name" value="RutC-like_sf"/>
</dbReference>
<organism evidence="12 13">
    <name type="scientific">Apiotrichum porosum</name>
    <dbReference type="NCBI Taxonomy" id="105984"/>
    <lineage>
        <taxon>Eukaryota</taxon>
        <taxon>Fungi</taxon>
        <taxon>Dikarya</taxon>
        <taxon>Basidiomycota</taxon>
        <taxon>Agaricomycotina</taxon>
        <taxon>Tremellomycetes</taxon>
        <taxon>Trichosporonales</taxon>
        <taxon>Trichosporonaceae</taxon>
        <taxon>Apiotrichum</taxon>
    </lineage>
</organism>
<evidence type="ECO:0000256" key="3">
    <source>
        <dbReference type="ARBA" id="ARBA00018426"/>
    </source>
</evidence>
<evidence type="ECO:0000259" key="11">
    <source>
        <dbReference type="Pfam" id="PF01902"/>
    </source>
</evidence>
<dbReference type="GO" id="GO:0005524">
    <property type="term" value="F:ATP binding"/>
    <property type="evidence" value="ECO:0007669"/>
    <property type="project" value="UniProtKB-KW"/>
</dbReference>
<dbReference type="RefSeq" id="XP_028476861.1">
    <property type="nucleotide sequence ID" value="XM_028622968.1"/>
</dbReference>
<feature type="domain" description="Diphthamide synthase" evidence="11">
    <location>
        <begin position="107"/>
        <end position="247"/>
    </location>
</feature>
<evidence type="ECO:0000256" key="2">
    <source>
        <dbReference type="ARBA" id="ARBA00012089"/>
    </source>
</evidence>
<comment type="caution">
    <text evidence="12">The sequence shown here is derived from an EMBL/GenBank/DDBJ whole genome shotgun (WGS) entry which is preliminary data.</text>
</comment>
<dbReference type="GO" id="GO:0017178">
    <property type="term" value="F:diphthine-ammonia ligase activity"/>
    <property type="evidence" value="ECO:0007669"/>
    <property type="project" value="UniProtKB-EC"/>
</dbReference>
<reference evidence="12 13" key="1">
    <citation type="submission" date="2018-11" db="EMBL/GenBank/DDBJ databases">
        <title>Genome sequence of Apiotrichum porosum DSM 27194.</title>
        <authorList>
            <person name="Aliyu H."/>
            <person name="Gorte O."/>
            <person name="Ochsenreither K."/>
        </authorList>
    </citation>
    <scope>NUCLEOTIDE SEQUENCE [LARGE SCALE GENOMIC DNA]</scope>
    <source>
        <strain evidence="12 13">DSM 27194</strain>
    </source>
</reference>
<evidence type="ECO:0000313" key="13">
    <source>
        <dbReference type="Proteomes" id="UP000279236"/>
    </source>
</evidence>
<dbReference type="EC" id="6.3.1.14" evidence="2"/>
<dbReference type="AlphaFoldDB" id="A0A427XUV4"/>
<dbReference type="GeneID" id="39592161"/>
<dbReference type="STRING" id="105984.A0A427XUV4"/>
<proteinExistence type="predicted"/>
<dbReference type="EMBL" id="RSCE01000005">
    <property type="protein sequence ID" value="RSH82629.1"/>
    <property type="molecule type" value="Genomic_DNA"/>
</dbReference>
<dbReference type="GO" id="GO:0017183">
    <property type="term" value="P:protein histidyl modification to diphthamide"/>
    <property type="evidence" value="ECO:0007669"/>
    <property type="project" value="TreeGrafter"/>
</dbReference>
<evidence type="ECO:0000256" key="5">
    <source>
        <dbReference type="ARBA" id="ARBA00022741"/>
    </source>
</evidence>
<dbReference type="CDD" id="cd01994">
    <property type="entry name" value="AANH_PF0828-like"/>
    <property type="match status" value="1"/>
</dbReference>
<sequence length="727" mass="77798">MASSSTATPVLPGTKHKVIGLVSGGKDSCFNLMHTVANGHEIVALATLTPPANIDELDSHMYQSVGTSLPPLIADAMGLPHYSHVITGGAVEKGAEYGSRERGGDGSGMEGDETEDLTVLLKKIMALHPEATAISSGAILSNYQRLRIEHVCQRLGLTSLAYLWQSEQLPLVTRMVSSGLNAILVKVAGVGLGVKCVGKSLGQLLPLLTRLQAQYGAHPAGEGGEYETLTLDCPLFSKRINITKSEVVITDPEPYPVAYLRIEDAELEPKDGWTKPTVTELRELLGLDEEEGLEGLDEVSRELYEQNDDAKVVIGEEIVEKGQAESSPGGERFGRNGRWFTISAEGDSRNGQSVGEELSACFDAIKERLNTEGLSLPLHATHITLLLSQMALFPAANAAYVKYFGTSPPSRACVGVPLPAGQNIRIEVVGFDDAADDGTSLVGGRSALHVQGMSYWAPANIGPYSQAVMVNSRLHIAGQIPLQPASLTFAPYPPPPASPYPHQAALALQHVRKIVEVLRNPNSTGGGWNGWAESCVAWWARNEGCGREGPAVSQRAWAAWSSENGWAGTPVIFARSTELPRGALVEYQVNVHSGRQGYEGAAQPVDGDDDDDEEDENELTGVYAKGDVRGAYWETCQAPRKRQGARAAIFLPDTAGLPELTAVPQVAAVLSRATTIRAYHLASVQPSLEPIIKQAEARGVCWTGVPVLELQDVQGRSYPLALEVFSA</sequence>
<evidence type="ECO:0000256" key="8">
    <source>
        <dbReference type="ARBA" id="ARBA00031552"/>
    </source>
</evidence>
<dbReference type="FunFam" id="3.40.50.620:FF:000145">
    <property type="entry name" value="ATP-binding domain containing protein"/>
    <property type="match status" value="1"/>
</dbReference>
<name>A0A427XUV4_9TREE</name>
<gene>
    <name evidence="12" type="ORF">EHS24_007618</name>
</gene>
<dbReference type="Pfam" id="PF01902">
    <property type="entry name" value="Diphthami_syn_2"/>
    <property type="match status" value="2"/>
</dbReference>
<dbReference type="PANTHER" id="PTHR12196:SF2">
    <property type="entry name" value="DIPHTHINE--AMMONIA LIGASE"/>
    <property type="match status" value="1"/>
</dbReference>
<dbReference type="SUPFAM" id="SSF52402">
    <property type="entry name" value="Adenine nucleotide alpha hydrolases-like"/>
    <property type="match status" value="1"/>
</dbReference>
<feature type="compositionally biased region" description="Acidic residues" evidence="10">
    <location>
        <begin position="606"/>
        <end position="617"/>
    </location>
</feature>
<dbReference type="InterPro" id="IPR002761">
    <property type="entry name" value="Diphthami_syn_dom"/>
</dbReference>
<accession>A0A427XUV4</accession>
<dbReference type="Gene3D" id="3.90.1490.10">
    <property type="entry name" value="putative n-type atp pyrophosphatase, domain 2"/>
    <property type="match status" value="1"/>
</dbReference>
<comment type="pathway">
    <text evidence="1">Protein modification; peptidyl-diphthamide biosynthesis.</text>
</comment>
<protein>
    <recommendedName>
        <fullName evidence="3">Diphthine--ammonia ligase</fullName>
        <ecNumber evidence="2">6.3.1.14</ecNumber>
    </recommendedName>
    <alternativeName>
        <fullName evidence="7">Diphthamide synthase</fullName>
    </alternativeName>
    <alternativeName>
        <fullName evidence="8">Diphthamide synthetase</fullName>
    </alternativeName>
</protein>
<feature type="domain" description="Diphthamide synthase" evidence="11">
    <location>
        <begin position="17"/>
        <end position="91"/>
    </location>
</feature>
<dbReference type="NCBIfam" id="TIGR00290">
    <property type="entry name" value="MJ0570_dom"/>
    <property type="match status" value="1"/>
</dbReference>
<evidence type="ECO:0000256" key="6">
    <source>
        <dbReference type="ARBA" id="ARBA00022840"/>
    </source>
</evidence>
<evidence type="ECO:0000256" key="9">
    <source>
        <dbReference type="ARBA" id="ARBA00048108"/>
    </source>
</evidence>
<dbReference type="Gene3D" id="3.40.50.620">
    <property type="entry name" value="HUPs"/>
    <property type="match status" value="1"/>
</dbReference>
<keyword evidence="4" id="KW-0436">Ligase</keyword>
<dbReference type="InterPro" id="IPR014729">
    <property type="entry name" value="Rossmann-like_a/b/a_fold"/>
</dbReference>
<dbReference type="CDD" id="cd06155">
    <property type="entry name" value="eu_AANH_C_1"/>
    <property type="match status" value="1"/>
</dbReference>
<dbReference type="OrthoDB" id="686384at2759"/>
<evidence type="ECO:0000256" key="4">
    <source>
        <dbReference type="ARBA" id="ARBA00022598"/>
    </source>
</evidence>
<dbReference type="SUPFAM" id="SSF55298">
    <property type="entry name" value="YjgF-like"/>
    <property type="match status" value="2"/>
</dbReference>
<dbReference type="Gene3D" id="3.30.1330.40">
    <property type="entry name" value="RutC-like"/>
    <property type="match status" value="2"/>
</dbReference>
<dbReference type="InterPro" id="IPR030662">
    <property type="entry name" value="DPH6/MJ0570"/>
</dbReference>
<evidence type="ECO:0000256" key="7">
    <source>
        <dbReference type="ARBA" id="ARBA00029814"/>
    </source>
</evidence>
<evidence type="ECO:0000313" key="12">
    <source>
        <dbReference type="EMBL" id="RSH82629.1"/>
    </source>
</evidence>
<evidence type="ECO:0000256" key="1">
    <source>
        <dbReference type="ARBA" id="ARBA00005156"/>
    </source>
</evidence>